<reference evidence="2" key="1">
    <citation type="journal article" date="2010" name="Genome Res.">
        <title>Population genomic sequencing of Coccidioides fungi reveals recent hybridization and transposon control.</title>
        <authorList>
            <person name="Neafsey D.E."/>
            <person name="Barker B.M."/>
            <person name="Sharpton T.J."/>
            <person name="Stajich J.E."/>
            <person name="Park D.J."/>
            <person name="Whiston E."/>
            <person name="Hung C.-Y."/>
            <person name="McMahan C."/>
            <person name="White J."/>
            <person name="Sykes S."/>
            <person name="Heiman D."/>
            <person name="Young S."/>
            <person name="Zeng Q."/>
            <person name="Abouelleil A."/>
            <person name="Aftuck L."/>
            <person name="Bessette D."/>
            <person name="Brown A."/>
            <person name="FitzGerald M."/>
            <person name="Lui A."/>
            <person name="Macdonald J.P."/>
            <person name="Priest M."/>
            <person name="Orbach M.J."/>
            <person name="Galgiani J.N."/>
            <person name="Kirkland T.N."/>
            <person name="Cole G.T."/>
            <person name="Birren B.W."/>
            <person name="Henn M.R."/>
            <person name="Taylor J.W."/>
            <person name="Rounsley S.D."/>
        </authorList>
    </citation>
    <scope>NUCLEOTIDE SEQUENCE [LARGE SCALE GENOMIC DNA]</scope>
    <source>
        <strain evidence="2">RMSCC 3703</strain>
    </source>
</reference>
<name>A0A0J8TH42_COCIT</name>
<sequence length="256" mass="27940">MGSTRRGAELAGLTRFGVPLTAILVPIYRGSLFYVPSQTEDWGKAGAGLLGRHPSQSSRTFARASDDGILLHKDDMKWTCNVSFLIARSWHGEFLSTPQPEDGPFASPFCFKASSSNSSSLNSQGLNRGVVDPCQQSVESLPGRDSKSIVIKHLTRRPVESILVGAEKISVSRDSGFYVTEAVRRYPWGDLIFGTKVEIGPLDQPRLRGASFRSRLCPAYNASTNTSIEISNQSGEPSNHMESHWITILFLPPLGG</sequence>
<dbReference type="AlphaFoldDB" id="A0A0J8TH42"/>
<evidence type="ECO:0000313" key="2">
    <source>
        <dbReference type="Proteomes" id="UP000054559"/>
    </source>
</evidence>
<accession>A0A0J8TH42</accession>
<dbReference type="EMBL" id="DS268233">
    <property type="protein sequence ID" value="KMU73002.1"/>
    <property type="molecule type" value="Genomic_DNA"/>
</dbReference>
<gene>
    <name evidence="1" type="ORF">CISG_09883</name>
</gene>
<organism evidence="1 2">
    <name type="scientific">Coccidioides immitis RMSCC 3703</name>
    <dbReference type="NCBI Taxonomy" id="454286"/>
    <lineage>
        <taxon>Eukaryota</taxon>
        <taxon>Fungi</taxon>
        <taxon>Dikarya</taxon>
        <taxon>Ascomycota</taxon>
        <taxon>Pezizomycotina</taxon>
        <taxon>Eurotiomycetes</taxon>
        <taxon>Eurotiomycetidae</taxon>
        <taxon>Onygenales</taxon>
        <taxon>Onygenaceae</taxon>
        <taxon>Coccidioides</taxon>
    </lineage>
</organism>
<proteinExistence type="predicted"/>
<evidence type="ECO:0000313" key="1">
    <source>
        <dbReference type="EMBL" id="KMU73002.1"/>
    </source>
</evidence>
<protein>
    <submittedName>
        <fullName evidence="1">Uncharacterized protein</fullName>
    </submittedName>
</protein>
<dbReference type="Proteomes" id="UP000054559">
    <property type="component" value="Unassembled WGS sequence"/>
</dbReference>